<dbReference type="InterPro" id="IPR038877">
    <property type="entry name" value="THSD1"/>
</dbReference>
<feature type="transmembrane region" description="Helical" evidence="2">
    <location>
        <begin position="777"/>
        <end position="801"/>
    </location>
</feature>
<feature type="region of interest" description="Disordered" evidence="1">
    <location>
        <begin position="922"/>
        <end position="953"/>
    </location>
</feature>
<dbReference type="Ensembl" id="ENSEBUT00000013723.1">
    <property type="protein sequence ID" value="ENSEBUP00000013147.1"/>
    <property type="gene ID" value="ENSEBUG00000008316.1"/>
</dbReference>
<name>A0A8C4QC39_EPTBU</name>
<feature type="region of interest" description="Disordered" evidence="1">
    <location>
        <begin position="378"/>
        <end position="397"/>
    </location>
</feature>
<dbReference type="SUPFAM" id="SSF82895">
    <property type="entry name" value="TSP-1 type 1 repeat"/>
    <property type="match status" value="1"/>
</dbReference>
<dbReference type="PANTHER" id="PTHR16311:SF3">
    <property type="entry name" value="THROMBOSPONDIN TYPE-1 DOMAIN-CONTAINING PROTEIN 1"/>
    <property type="match status" value="1"/>
</dbReference>
<sequence length="953" mass="103317">MVDRPLERYKDIAAAAAAAADLHRRLPSDTCWTLLAVGGTDCQFRVNISCGCLQCQRPEELEKEENEMESPFLCLLCPLSIFFVVGETRPSATLGENHEAADTTLAGHTSSAPCFNASCCPALTISIPERVFRPNVVQVRSTTIPSTAHCCSKIPLDTWHDPSLLKRLGSRVRRSIVRSSINNTDNPRSVWLKQMISQQMDGHPSVTNRIELHGGQKSDTMKTFEQLTSVPVSTPHRRLVTSRDDVEASRNDDITVSSMNTISQPYNASTATTIRENKGLLDTILAVPGLTEMHTHIDFSSPDSLRKSILATQTQSLLSQSKMLTETPTYSLLQETTPANMAMASQTTSIPPPSSRTDEVEAWDSIQTESFLSSKIPHETCTSKTPSIQNHSDPQGNKRTVADVAEFKITQTSSSQTTSNILGESAEQSLPTNATPLVSIHVKRQATAIINSNYFTSPGVMGNSFTAIVKGSRSASTTDSDTGRTEQLSSRDLLSSSKGWVYDRKINDGVTALSQSTPTKTAEKVNGWVDIFYRTPSTTESIFLASLPLPPPSAEHSLAFDCGLFDRPGLVKASLRPGPGQSPAITVKTPASFHLHLTPEQCTGELQVAVVTRCHEAHGAIVAHAGDVQSDTDASNTGRTLAHVVLLPGQDAVQFDCSRLAKAVAPLDICFSFLSAPGTLPPLEKARRCLPTANTHVSIQSLGKWGPWGKCSESCGIGIRKREWLCSHGNPVPRTCGAELADKVTPCFLSDCPQVTLHTTTAETNSDDSAPPLTSGLAGGITAFGMVLCSIVIVATLALVLHARLRRPVSMAPVAVAMQEINQSHRHLAPPSFGYALAQEQLRRLRREGRDAGTTTYLVLRHSVGEQAVWALNGLLPIEPIQLEHGLPSAYSTERRATWSGPRHARPSSEVRFQQQGLVYSAEEQSTNSSTPKEYQNMPTPSQLRSVPQTLYL</sequence>
<evidence type="ECO:0000313" key="3">
    <source>
        <dbReference type="Ensembl" id="ENSEBUP00000013147.1"/>
    </source>
</evidence>
<evidence type="ECO:0000256" key="1">
    <source>
        <dbReference type="SAM" id="MobiDB-lite"/>
    </source>
</evidence>
<dbReference type="PROSITE" id="PS50092">
    <property type="entry name" value="TSP1"/>
    <property type="match status" value="1"/>
</dbReference>
<dbReference type="AlphaFoldDB" id="A0A8C4QC39"/>
<reference evidence="3" key="1">
    <citation type="submission" date="2025-08" db="UniProtKB">
        <authorList>
            <consortium name="Ensembl"/>
        </authorList>
    </citation>
    <scope>IDENTIFICATION</scope>
</reference>
<dbReference type="SMART" id="SM00209">
    <property type="entry name" value="TSP1"/>
    <property type="match status" value="1"/>
</dbReference>
<dbReference type="GO" id="GO:0071944">
    <property type="term" value="C:cell periphery"/>
    <property type="evidence" value="ECO:0007669"/>
    <property type="project" value="TreeGrafter"/>
</dbReference>
<keyword evidence="2" id="KW-0812">Transmembrane</keyword>
<evidence type="ECO:0000256" key="2">
    <source>
        <dbReference type="SAM" id="Phobius"/>
    </source>
</evidence>
<evidence type="ECO:0000313" key="4">
    <source>
        <dbReference type="Proteomes" id="UP000694388"/>
    </source>
</evidence>
<dbReference type="PANTHER" id="PTHR16311">
    <property type="entry name" value="THROMBOSPONDIN TYPE I DOMAIN-CONTAINING 1"/>
    <property type="match status" value="1"/>
</dbReference>
<feature type="compositionally biased region" description="Polar residues" evidence="1">
    <location>
        <begin position="380"/>
        <end position="397"/>
    </location>
</feature>
<proteinExistence type="predicted"/>
<dbReference type="Pfam" id="PF00090">
    <property type="entry name" value="TSP_1"/>
    <property type="match status" value="1"/>
</dbReference>
<protein>
    <submittedName>
        <fullName evidence="3">Uncharacterized protein</fullName>
    </submittedName>
</protein>
<organism evidence="3 4">
    <name type="scientific">Eptatretus burgeri</name>
    <name type="common">Inshore hagfish</name>
    <dbReference type="NCBI Taxonomy" id="7764"/>
    <lineage>
        <taxon>Eukaryota</taxon>
        <taxon>Metazoa</taxon>
        <taxon>Chordata</taxon>
        <taxon>Craniata</taxon>
        <taxon>Vertebrata</taxon>
        <taxon>Cyclostomata</taxon>
        <taxon>Myxini</taxon>
        <taxon>Myxiniformes</taxon>
        <taxon>Myxinidae</taxon>
        <taxon>Eptatretinae</taxon>
        <taxon>Eptatretus</taxon>
    </lineage>
</organism>
<dbReference type="InterPro" id="IPR000884">
    <property type="entry name" value="TSP1_rpt"/>
</dbReference>
<dbReference type="InterPro" id="IPR036383">
    <property type="entry name" value="TSP1_rpt_sf"/>
</dbReference>
<keyword evidence="4" id="KW-1185">Reference proteome</keyword>
<dbReference type="Proteomes" id="UP000694388">
    <property type="component" value="Unplaced"/>
</dbReference>
<keyword evidence="2" id="KW-0472">Membrane</keyword>
<reference evidence="3" key="2">
    <citation type="submission" date="2025-09" db="UniProtKB">
        <authorList>
            <consortium name="Ensembl"/>
        </authorList>
    </citation>
    <scope>IDENTIFICATION</scope>
</reference>
<accession>A0A8C4QC39</accession>
<dbReference type="Gene3D" id="2.20.100.10">
    <property type="entry name" value="Thrombospondin type-1 (TSP1) repeat"/>
    <property type="match status" value="1"/>
</dbReference>
<keyword evidence="2" id="KW-1133">Transmembrane helix</keyword>